<reference evidence="1 2" key="1">
    <citation type="submission" date="2017-04" db="EMBL/GenBank/DDBJ databases">
        <authorList>
            <person name="Afonso C.L."/>
            <person name="Miller P.J."/>
            <person name="Scott M.A."/>
            <person name="Spackman E."/>
            <person name="Goraichik I."/>
            <person name="Dimitrov K.M."/>
            <person name="Suarez D.L."/>
            <person name="Swayne D.E."/>
        </authorList>
    </citation>
    <scope>NUCLEOTIDE SEQUENCE [LARGE SCALE GENOMIC DNA]</scope>
    <source>
        <strain evidence="1 2">VK13</strain>
    </source>
</reference>
<dbReference type="PANTHER" id="PTHR30632:SF11">
    <property type="entry name" value="BLR4797 PROTEIN"/>
    <property type="match status" value="1"/>
</dbReference>
<dbReference type="GO" id="GO:0015689">
    <property type="term" value="P:molybdate ion transport"/>
    <property type="evidence" value="ECO:0007669"/>
    <property type="project" value="TreeGrafter"/>
</dbReference>
<accession>A0A1W2BBA4</accession>
<sequence length="246" mass="26103">MNVYSLSYAADIKVLISSGFFGVYHELGPIFEKKTGHKLITVRGPSIGDSPEAIPTRLARGETADLVILDGEAAHELAHKGFVKEASVTTLGLSQIGMAIKEGAVKPDISTVDAFRKTLLAAKSIGYSDSGSGTYIAGQMFKKLGVEDQVMGKSKKVRGPPSGEPVAATVARGENEIGFQQVSEILHVAGITYVGPIPKEVQPGFTFAGAITTNSKQEQLAREFIQFLRAPEAEAVIVKAGLGYPR</sequence>
<dbReference type="EMBL" id="FWXJ01000012">
    <property type="protein sequence ID" value="SMC70196.1"/>
    <property type="molecule type" value="Genomic_DNA"/>
</dbReference>
<dbReference type="Proteomes" id="UP000192708">
    <property type="component" value="Unassembled WGS sequence"/>
</dbReference>
<keyword evidence="2" id="KW-1185">Reference proteome</keyword>
<dbReference type="SUPFAM" id="SSF53850">
    <property type="entry name" value="Periplasmic binding protein-like II"/>
    <property type="match status" value="1"/>
</dbReference>
<dbReference type="InterPro" id="IPR050682">
    <property type="entry name" value="ModA/WtpA"/>
</dbReference>
<dbReference type="Pfam" id="PF13531">
    <property type="entry name" value="SBP_bac_11"/>
    <property type="match status" value="1"/>
</dbReference>
<name>A0A1W2BBA4_9BURK</name>
<evidence type="ECO:0000313" key="2">
    <source>
        <dbReference type="Proteomes" id="UP000192708"/>
    </source>
</evidence>
<protein>
    <submittedName>
        <fullName evidence="1">Molybdate transport system substrate-binding protein</fullName>
    </submittedName>
</protein>
<dbReference type="STRING" id="1938817.SAMN06296008_11222"/>
<dbReference type="AlphaFoldDB" id="A0A1W2BBA4"/>
<organism evidence="1 2">
    <name type="scientific">Polynucleobacter kasalickyi</name>
    <dbReference type="NCBI Taxonomy" id="1938817"/>
    <lineage>
        <taxon>Bacteria</taxon>
        <taxon>Pseudomonadati</taxon>
        <taxon>Pseudomonadota</taxon>
        <taxon>Betaproteobacteria</taxon>
        <taxon>Burkholderiales</taxon>
        <taxon>Burkholderiaceae</taxon>
        <taxon>Polynucleobacter</taxon>
    </lineage>
</organism>
<dbReference type="PANTHER" id="PTHR30632">
    <property type="entry name" value="MOLYBDATE-BINDING PERIPLASMIC PROTEIN"/>
    <property type="match status" value="1"/>
</dbReference>
<dbReference type="GO" id="GO:0030973">
    <property type="term" value="F:molybdate ion binding"/>
    <property type="evidence" value="ECO:0007669"/>
    <property type="project" value="TreeGrafter"/>
</dbReference>
<evidence type="ECO:0000313" key="1">
    <source>
        <dbReference type="EMBL" id="SMC70196.1"/>
    </source>
</evidence>
<gene>
    <name evidence="1" type="ORF">SAMN06296008_11222</name>
</gene>
<proteinExistence type="predicted"/>
<dbReference type="Gene3D" id="3.40.190.10">
    <property type="entry name" value="Periplasmic binding protein-like II"/>
    <property type="match status" value="2"/>
</dbReference>